<sequence>MATVHMSFLPTLLMNATNKVFILALLCCLVPAGSARAQEAAITNLILANTNNSLEIYLRAEGAFAPKIEAAIQSGVPVTFSYYFVLESPRRFRRSLEIASIKITHTIRYNTIRETYTVTRSWEGFSPHTTQDFEEAKRKMSSISNLVIAQNDELERTRTYRLRAKAKLSEFTLPLYLHHILFFLSFWDFETDWYSIDFIF</sequence>
<name>A0ABT3NBE8_9BACT</name>
<keyword evidence="3" id="KW-1185">Reference proteome</keyword>
<keyword evidence="1" id="KW-0732">Signal</keyword>
<proteinExistence type="predicted"/>
<evidence type="ECO:0000256" key="1">
    <source>
        <dbReference type="SAM" id="SignalP"/>
    </source>
</evidence>
<accession>A0ABT3NBE8</accession>
<dbReference type="EMBL" id="JAPFPW010000015">
    <property type="protein sequence ID" value="MCW7754792.1"/>
    <property type="molecule type" value="Genomic_DNA"/>
</dbReference>
<organism evidence="2 3">
    <name type="scientific">Desulfobotulus pelophilus</name>
    <dbReference type="NCBI Taxonomy" id="2823377"/>
    <lineage>
        <taxon>Bacteria</taxon>
        <taxon>Pseudomonadati</taxon>
        <taxon>Thermodesulfobacteriota</taxon>
        <taxon>Desulfobacteria</taxon>
        <taxon>Desulfobacterales</taxon>
        <taxon>Desulfobacteraceae</taxon>
        <taxon>Desulfobotulus</taxon>
    </lineage>
</organism>
<reference evidence="2 3" key="1">
    <citation type="submission" date="2022-11" db="EMBL/GenBank/DDBJ databases">
        <title>Desulfobotulus tamanensis H1 sp. nov. - anaerobic, alkaliphilic, sulphate reducing bacterium isolated from terrestrial mud volcano.</title>
        <authorList>
            <person name="Frolova A."/>
            <person name="Merkel A.Y."/>
            <person name="Slobodkin A.I."/>
        </authorList>
    </citation>
    <scope>NUCLEOTIDE SEQUENCE [LARGE SCALE GENOMIC DNA]</scope>
    <source>
        <strain evidence="2 3">H1</strain>
    </source>
</reference>
<dbReference type="Pfam" id="PF14334">
    <property type="entry name" value="DUF4390"/>
    <property type="match status" value="1"/>
</dbReference>
<evidence type="ECO:0000313" key="3">
    <source>
        <dbReference type="Proteomes" id="UP001209681"/>
    </source>
</evidence>
<protein>
    <submittedName>
        <fullName evidence="2">DUF4390 domain-containing protein</fullName>
    </submittedName>
</protein>
<dbReference type="InterPro" id="IPR025500">
    <property type="entry name" value="DUF4390"/>
</dbReference>
<evidence type="ECO:0000313" key="2">
    <source>
        <dbReference type="EMBL" id="MCW7754792.1"/>
    </source>
</evidence>
<dbReference type="Proteomes" id="UP001209681">
    <property type="component" value="Unassembled WGS sequence"/>
</dbReference>
<comment type="caution">
    <text evidence="2">The sequence shown here is derived from an EMBL/GenBank/DDBJ whole genome shotgun (WGS) entry which is preliminary data.</text>
</comment>
<gene>
    <name evidence="2" type="ORF">OOT00_12445</name>
</gene>
<feature type="signal peptide" evidence="1">
    <location>
        <begin position="1"/>
        <end position="37"/>
    </location>
</feature>
<dbReference type="RefSeq" id="WP_265425705.1">
    <property type="nucleotide sequence ID" value="NZ_JAPFPW010000015.1"/>
</dbReference>
<feature type="chain" id="PRO_5047411857" evidence="1">
    <location>
        <begin position="38"/>
        <end position="200"/>
    </location>
</feature>